<organism evidence="1 2">
    <name type="scientific">Plakobranchus ocellatus</name>
    <dbReference type="NCBI Taxonomy" id="259542"/>
    <lineage>
        <taxon>Eukaryota</taxon>
        <taxon>Metazoa</taxon>
        <taxon>Spiralia</taxon>
        <taxon>Lophotrochozoa</taxon>
        <taxon>Mollusca</taxon>
        <taxon>Gastropoda</taxon>
        <taxon>Heterobranchia</taxon>
        <taxon>Euthyneura</taxon>
        <taxon>Panpulmonata</taxon>
        <taxon>Sacoglossa</taxon>
        <taxon>Placobranchoidea</taxon>
        <taxon>Plakobranchidae</taxon>
        <taxon>Plakobranchus</taxon>
    </lineage>
</organism>
<keyword evidence="2" id="KW-1185">Reference proteome</keyword>
<comment type="caution">
    <text evidence="1">The sequence shown here is derived from an EMBL/GenBank/DDBJ whole genome shotgun (WGS) entry which is preliminary data.</text>
</comment>
<evidence type="ECO:0000313" key="1">
    <source>
        <dbReference type="EMBL" id="GFN82094.1"/>
    </source>
</evidence>
<proteinExistence type="predicted"/>
<dbReference type="Proteomes" id="UP000735302">
    <property type="component" value="Unassembled WGS sequence"/>
</dbReference>
<protein>
    <submittedName>
        <fullName evidence="1">Uncharacterized protein</fullName>
    </submittedName>
</protein>
<sequence>MEIPLPVYLSVKVHVKTRKKEFENTLASLGMGTPKDFVVTISSQIANINSVIQKFEHHGVVVPTSMLRKLFTVGVVDNIKINHNSSSTNVLFFPRS</sequence>
<reference evidence="1 2" key="1">
    <citation type="journal article" date="2021" name="Elife">
        <title>Chloroplast acquisition without the gene transfer in kleptoplastic sea slugs, Plakobranchus ocellatus.</title>
        <authorList>
            <person name="Maeda T."/>
            <person name="Takahashi S."/>
            <person name="Yoshida T."/>
            <person name="Shimamura S."/>
            <person name="Takaki Y."/>
            <person name="Nagai Y."/>
            <person name="Toyoda A."/>
            <person name="Suzuki Y."/>
            <person name="Arimoto A."/>
            <person name="Ishii H."/>
            <person name="Satoh N."/>
            <person name="Nishiyama T."/>
            <person name="Hasebe M."/>
            <person name="Maruyama T."/>
            <person name="Minagawa J."/>
            <person name="Obokata J."/>
            <person name="Shigenobu S."/>
        </authorList>
    </citation>
    <scope>NUCLEOTIDE SEQUENCE [LARGE SCALE GENOMIC DNA]</scope>
</reference>
<dbReference type="AlphaFoldDB" id="A0AAV3YH86"/>
<evidence type="ECO:0000313" key="2">
    <source>
        <dbReference type="Proteomes" id="UP000735302"/>
    </source>
</evidence>
<accession>A0AAV3YH86</accession>
<name>A0AAV3YH86_9GAST</name>
<dbReference type="PANTHER" id="PTHR47018">
    <property type="entry name" value="CXC DOMAIN-CONTAINING PROTEIN-RELATED"/>
    <property type="match status" value="1"/>
</dbReference>
<dbReference type="EMBL" id="BLXT01000976">
    <property type="protein sequence ID" value="GFN82094.1"/>
    <property type="molecule type" value="Genomic_DNA"/>
</dbReference>
<gene>
    <name evidence="1" type="ORF">PoB_000860000</name>
</gene>